<dbReference type="OrthoDB" id="10491410at2759"/>
<dbReference type="VEuPathDB" id="AmoebaDB:FDP41_011266"/>
<dbReference type="EMBL" id="VFQX01000009">
    <property type="protein sequence ID" value="KAF0982336.1"/>
    <property type="molecule type" value="Genomic_DNA"/>
</dbReference>
<gene>
    <name evidence="1" type="ORF">FDP41_011266</name>
</gene>
<keyword evidence="2" id="KW-1185">Reference proteome</keyword>
<protein>
    <submittedName>
        <fullName evidence="1">Uncharacterized protein</fullName>
    </submittedName>
</protein>
<evidence type="ECO:0000313" key="1">
    <source>
        <dbReference type="EMBL" id="KAF0982336.1"/>
    </source>
</evidence>
<dbReference type="RefSeq" id="XP_044567049.1">
    <property type="nucleotide sequence ID" value="XM_044701655.1"/>
</dbReference>
<reference evidence="1 2" key="1">
    <citation type="journal article" date="2019" name="Sci. Rep.">
        <title>Nanopore sequencing improves the draft genome of the human pathogenic amoeba Naegleria fowleri.</title>
        <authorList>
            <person name="Liechti N."/>
            <person name="Schurch N."/>
            <person name="Bruggmann R."/>
            <person name="Wittwer M."/>
        </authorList>
    </citation>
    <scope>NUCLEOTIDE SEQUENCE [LARGE SCALE GENOMIC DNA]</scope>
    <source>
        <strain evidence="1 2">ATCC 30894</strain>
    </source>
</reference>
<evidence type="ECO:0000313" key="2">
    <source>
        <dbReference type="Proteomes" id="UP000444721"/>
    </source>
</evidence>
<dbReference type="GeneID" id="68118481"/>
<dbReference type="AlphaFoldDB" id="A0A6A5C3M0"/>
<organism evidence="1 2">
    <name type="scientific">Naegleria fowleri</name>
    <name type="common">Brain eating amoeba</name>
    <dbReference type="NCBI Taxonomy" id="5763"/>
    <lineage>
        <taxon>Eukaryota</taxon>
        <taxon>Discoba</taxon>
        <taxon>Heterolobosea</taxon>
        <taxon>Tetramitia</taxon>
        <taxon>Eutetramitia</taxon>
        <taxon>Vahlkampfiidae</taxon>
        <taxon>Naegleria</taxon>
    </lineage>
</organism>
<comment type="caution">
    <text evidence="1">The sequence shown here is derived from an EMBL/GenBank/DDBJ whole genome shotgun (WGS) entry which is preliminary data.</text>
</comment>
<proteinExistence type="predicted"/>
<sequence length="262" mass="29103">MSSNNITEEVHNEWKTVWMSFMAGASSSLLTYAFRKFWNSTIHSDDLNAAKTGAIVASSTADRRKQIKKELIIISKVGIYGGVLWSTRSFVTQFLMPVRDRSVSTQTSMYVHVLAGSVSGAMERLVAYLCGDTLSFQTMGRLIGRSTLSYALYRWLSSRQVLQHILVSSVVSVGENNGSSTSPTTTREVSHWLGHFLTAAVISIGTHLCCNFASYRSSAHYLNYFNLLREGIAGGIVYTSYEMVLDELKEMKNARITSMSSQ</sequence>
<dbReference type="Proteomes" id="UP000444721">
    <property type="component" value="Unassembled WGS sequence"/>
</dbReference>
<name>A0A6A5C3M0_NAEFO</name>
<dbReference type="VEuPathDB" id="AmoebaDB:NfTy_020290"/>
<accession>A0A6A5C3M0</accession>
<dbReference type="VEuPathDB" id="AmoebaDB:NF0094900"/>